<dbReference type="Pfam" id="PF09203">
    <property type="entry name" value="MspA"/>
    <property type="match status" value="1"/>
</dbReference>
<dbReference type="STRING" id="1077974.GOEFS_017_00210"/>
<keyword evidence="2" id="KW-1185">Reference proteome</keyword>
<protein>
    <submittedName>
        <fullName evidence="1">Porin MspA</fullName>
    </submittedName>
</protein>
<gene>
    <name evidence="1" type="primary">mspA</name>
    <name evidence="1" type="ORF">GOEFS_017_00210</name>
</gene>
<organism evidence="1 2">
    <name type="scientific">Gordonia effusa NBRC 100432</name>
    <dbReference type="NCBI Taxonomy" id="1077974"/>
    <lineage>
        <taxon>Bacteria</taxon>
        <taxon>Bacillati</taxon>
        <taxon>Actinomycetota</taxon>
        <taxon>Actinomycetes</taxon>
        <taxon>Mycobacteriales</taxon>
        <taxon>Gordoniaceae</taxon>
        <taxon>Gordonia</taxon>
    </lineage>
</organism>
<sequence>MGAPLLNHAGQMALDVRAGISNIRADQIVSAKLEVGYVVGYTANLAPSGAKVTANTPELKVNGGVNAKLNPTVNISSTGGGGSIGEVGGQAGVEATIVPSSTVEFDVEPGREKMVTVAEVSLTRPRAEITVTGIRISVTGAPGTTGAQAYARITVYTDTGSYVLTSYSSRTEI</sequence>
<proteinExistence type="predicted"/>
<dbReference type="Gene3D" id="2.60.40.1650">
    <property type="entry name" value="Porin MspA (Ig-like beta-sandwich domain)"/>
    <property type="match status" value="1"/>
</dbReference>
<reference evidence="1 2" key="1">
    <citation type="submission" date="2011-12" db="EMBL/GenBank/DDBJ databases">
        <title>Whole genome shotgun sequence of Gordonia effusa NBRC 100432.</title>
        <authorList>
            <person name="Yoshida I."/>
            <person name="Takarada H."/>
            <person name="Hosoyama A."/>
            <person name="Tsuchikane K."/>
            <person name="Katsumata H."/>
            <person name="Yamazaki S."/>
            <person name="Fujita N."/>
        </authorList>
    </citation>
    <scope>NUCLEOTIDE SEQUENCE [LARGE SCALE GENOMIC DNA]</scope>
    <source>
        <strain evidence="1 2">NBRC 100432</strain>
    </source>
</reference>
<dbReference type="EMBL" id="BAEH01000017">
    <property type="protein sequence ID" value="GAB16904.1"/>
    <property type="molecule type" value="Genomic_DNA"/>
</dbReference>
<name>H0QVQ3_9ACTN</name>
<dbReference type="InterPro" id="IPR015286">
    <property type="entry name" value="Porin_fam_mycobact-type"/>
</dbReference>
<evidence type="ECO:0000313" key="1">
    <source>
        <dbReference type="EMBL" id="GAB16904.1"/>
    </source>
</evidence>
<evidence type="ECO:0000313" key="2">
    <source>
        <dbReference type="Proteomes" id="UP000035034"/>
    </source>
</evidence>
<accession>H0QVQ3</accession>
<dbReference type="AlphaFoldDB" id="H0QVQ3"/>
<dbReference type="eggNOG" id="ENOG5031PD2">
    <property type="taxonomic scope" value="Bacteria"/>
</dbReference>
<comment type="caution">
    <text evidence="1">The sequence shown here is derived from an EMBL/GenBank/DDBJ whole genome shotgun (WGS) entry which is preliminary data.</text>
</comment>
<dbReference type="Proteomes" id="UP000035034">
    <property type="component" value="Unassembled WGS sequence"/>
</dbReference>